<dbReference type="RefSeq" id="WP_203776231.1">
    <property type="nucleotide sequence ID" value="NZ_BAAAYJ010000059.1"/>
</dbReference>
<keyword evidence="3" id="KW-1185">Reference proteome</keyword>
<evidence type="ECO:0000313" key="2">
    <source>
        <dbReference type="EMBL" id="GIE53860.1"/>
    </source>
</evidence>
<dbReference type="AlphaFoldDB" id="A0A919JQZ9"/>
<evidence type="ECO:0000256" key="1">
    <source>
        <dbReference type="SAM" id="MobiDB-lite"/>
    </source>
</evidence>
<name>A0A919JQZ9_9ACTN</name>
<evidence type="ECO:0008006" key="4">
    <source>
        <dbReference type="Google" id="ProtNLM"/>
    </source>
</evidence>
<comment type="caution">
    <text evidence="2">The sequence shown here is derived from an EMBL/GenBank/DDBJ whole genome shotgun (WGS) entry which is preliminary data.</text>
</comment>
<evidence type="ECO:0000313" key="3">
    <source>
        <dbReference type="Proteomes" id="UP000647172"/>
    </source>
</evidence>
<reference evidence="2" key="1">
    <citation type="submission" date="2021-01" db="EMBL/GenBank/DDBJ databases">
        <title>Whole genome shotgun sequence of Actinoplanes nipponensis NBRC 14063.</title>
        <authorList>
            <person name="Komaki H."/>
            <person name="Tamura T."/>
        </authorList>
    </citation>
    <scope>NUCLEOTIDE SEQUENCE</scope>
    <source>
        <strain evidence="2">NBRC 14063</strain>
    </source>
</reference>
<dbReference type="InterPro" id="IPR036567">
    <property type="entry name" value="RHF-like"/>
</dbReference>
<sequence length="116" mass="12330">MRSISPITAPHVRTHGPVDETARTYAVEKLEAALHHAPAPVLQSWLTLDAAAPGDRVDAHVNVNGLPVHVHAVGVSLQEATDLMQQKLRSCLRRIRRRPDQGPAAPPPIGAVPGGA</sequence>
<proteinExistence type="predicted"/>
<protein>
    <recommendedName>
        <fullName evidence="4">Sigma 54 modulation protein / S30EA ribosomal protein</fullName>
    </recommendedName>
</protein>
<gene>
    <name evidence="2" type="ORF">Ani05nite_73940</name>
</gene>
<dbReference type="SUPFAM" id="SSF69754">
    <property type="entry name" value="Ribosome binding protein Y (YfiA homologue)"/>
    <property type="match status" value="1"/>
</dbReference>
<accession>A0A919JQZ9</accession>
<organism evidence="2 3">
    <name type="scientific">Actinoplanes nipponensis</name>
    <dbReference type="NCBI Taxonomy" id="135950"/>
    <lineage>
        <taxon>Bacteria</taxon>
        <taxon>Bacillati</taxon>
        <taxon>Actinomycetota</taxon>
        <taxon>Actinomycetes</taxon>
        <taxon>Micromonosporales</taxon>
        <taxon>Micromonosporaceae</taxon>
        <taxon>Actinoplanes</taxon>
    </lineage>
</organism>
<dbReference type="Proteomes" id="UP000647172">
    <property type="component" value="Unassembled WGS sequence"/>
</dbReference>
<feature type="region of interest" description="Disordered" evidence="1">
    <location>
        <begin position="95"/>
        <end position="116"/>
    </location>
</feature>
<dbReference type="EMBL" id="BOMQ01000090">
    <property type="protein sequence ID" value="GIE53860.1"/>
    <property type="molecule type" value="Genomic_DNA"/>
</dbReference>